<dbReference type="InterPro" id="IPR050109">
    <property type="entry name" value="HTH-type_TetR-like_transc_reg"/>
</dbReference>
<gene>
    <name evidence="7" type="ORF">DDE18_04635</name>
</gene>
<feature type="DNA-binding region" description="H-T-H motif" evidence="4">
    <location>
        <begin position="96"/>
        <end position="115"/>
    </location>
</feature>
<feature type="region of interest" description="Disordered" evidence="5">
    <location>
        <begin position="37"/>
        <end position="75"/>
    </location>
</feature>
<dbReference type="Proteomes" id="UP000246018">
    <property type="component" value="Unassembled WGS sequence"/>
</dbReference>
<reference evidence="7 8" key="1">
    <citation type="submission" date="2018-04" db="EMBL/GenBank/DDBJ databases">
        <title>Genome of Nocardioides gansuensis WSJ-1.</title>
        <authorList>
            <person name="Wu S."/>
            <person name="Wang G."/>
        </authorList>
    </citation>
    <scope>NUCLEOTIDE SEQUENCE [LARGE SCALE GENOMIC DNA]</scope>
    <source>
        <strain evidence="7 8">WSJ-1</strain>
    </source>
</reference>
<dbReference type="Pfam" id="PF00440">
    <property type="entry name" value="TetR_N"/>
    <property type="match status" value="1"/>
</dbReference>
<dbReference type="InterPro" id="IPR009057">
    <property type="entry name" value="Homeodomain-like_sf"/>
</dbReference>
<sequence>MYHERLTGRSALAHLRHHGGHTWGDRRDLWTRARSRIHRGPLHSPDDEVTEPQQTNRCRRDVAATRPPGRPRVSSRQAVEAAAVELFLAHGFEQTTVDDIAAAAGIGRSTFFRYFRTKADVLWLPFDDHFEHLAAALAKQPSDEPLTMAIIRGVMEALRESGDPQGVWLLRFVAQEELALEEQEAVRWSRWATVVTEFAATRLPGERGEVLAAMVGGTTQALIRSLLRRLTGREARTERVLDEIERELHAILQPLQGWLDEVIS</sequence>
<dbReference type="PRINTS" id="PR00455">
    <property type="entry name" value="HTHTETR"/>
</dbReference>
<keyword evidence="3" id="KW-0804">Transcription</keyword>
<keyword evidence="2 4" id="KW-0238">DNA-binding</keyword>
<dbReference type="PROSITE" id="PS50977">
    <property type="entry name" value="HTH_TETR_2"/>
    <property type="match status" value="1"/>
</dbReference>
<feature type="domain" description="HTH tetR-type" evidence="6">
    <location>
        <begin position="73"/>
        <end position="133"/>
    </location>
</feature>
<dbReference type="PANTHER" id="PTHR30055:SF234">
    <property type="entry name" value="HTH-TYPE TRANSCRIPTIONAL REGULATOR BETI"/>
    <property type="match status" value="1"/>
</dbReference>
<accession>A0A2T8FD37</accession>
<keyword evidence="1" id="KW-0805">Transcription regulation</keyword>
<dbReference type="OrthoDB" id="956698at2"/>
<dbReference type="SUPFAM" id="SSF46689">
    <property type="entry name" value="Homeodomain-like"/>
    <property type="match status" value="1"/>
</dbReference>
<dbReference type="EMBL" id="QDGZ01000002">
    <property type="protein sequence ID" value="PVG83622.1"/>
    <property type="molecule type" value="Genomic_DNA"/>
</dbReference>
<evidence type="ECO:0000259" key="6">
    <source>
        <dbReference type="PROSITE" id="PS50977"/>
    </source>
</evidence>
<dbReference type="Gene3D" id="1.10.357.10">
    <property type="entry name" value="Tetracycline Repressor, domain 2"/>
    <property type="match status" value="1"/>
</dbReference>
<evidence type="ECO:0000256" key="4">
    <source>
        <dbReference type="PROSITE-ProRule" id="PRU00335"/>
    </source>
</evidence>
<dbReference type="GO" id="GO:0000976">
    <property type="term" value="F:transcription cis-regulatory region binding"/>
    <property type="evidence" value="ECO:0007669"/>
    <property type="project" value="TreeGrafter"/>
</dbReference>
<name>A0A2T8FD37_9ACTN</name>
<evidence type="ECO:0000313" key="8">
    <source>
        <dbReference type="Proteomes" id="UP000246018"/>
    </source>
</evidence>
<evidence type="ECO:0000256" key="3">
    <source>
        <dbReference type="ARBA" id="ARBA00023163"/>
    </source>
</evidence>
<dbReference type="PANTHER" id="PTHR30055">
    <property type="entry name" value="HTH-TYPE TRANSCRIPTIONAL REGULATOR RUTR"/>
    <property type="match status" value="1"/>
</dbReference>
<dbReference type="GO" id="GO:0003700">
    <property type="term" value="F:DNA-binding transcription factor activity"/>
    <property type="evidence" value="ECO:0007669"/>
    <property type="project" value="TreeGrafter"/>
</dbReference>
<organism evidence="7 8">
    <name type="scientific">Nocardioides gansuensis</name>
    <dbReference type="NCBI Taxonomy" id="2138300"/>
    <lineage>
        <taxon>Bacteria</taxon>
        <taxon>Bacillati</taxon>
        <taxon>Actinomycetota</taxon>
        <taxon>Actinomycetes</taxon>
        <taxon>Propionibacteriales</taxon>
        <taxon>Nocardioidaceae</taxon>
        <taxon>Nocardioides</taxon>
    </lineage>
</organism>
<comment type="caution">
    <text evidence="7">The sequence shown here is derived from an EMBL/GenBank/DDBJ whole genome shotgun (WGS) entry which is preliminary data.</text>
</comment>
<keyword evidence="8" id="KW-1185">Reference proteome</keyword>
<evidence type="ECO:0000313" key="7">
    <source>
        <dbReference type="EMBL" id="PVG83622.1"/>
    </source>
</evidence>
<evidence type="ECO:0000256" key="2">
    <source>
        <dbReference type="ARBA" id="ARBA00023125"/>
    </source>
</evidence>
<proteinExistence type="predicted"/>
<evidence type="ECO:0000256" key="1">
    <source>
        <dbReference type="ARBA" id="ARBA00023015"/>
    </source>
</evidence>
<evidence type="ECO:0000256" key="5">
    <source>
        <dbReference type="SAM" id="MobiDB-lite"/>
    </source>
</evidence>
<protein>
    <recommendedName>
        <fullName evidence="6">HTH tetR-type domain-containing protein</fullName>
    </recommendedName>
</protein>
<dbReference type="AlphaFoldDB" id="A0A2T8FD37"/>
<dbReference type="InterPro" id="IPR001647">
    <property type="entry name" value="HTH_TetR"/>
</dbReference>